<dbReference type="Proteomes" id="UP000231564">
    <property type="component" value="Chromosome MARIT"/>
</dbReference>
<feature type="binding site" evidence="9">
    <location>
        <position position="143"/>
    </location>
    <ligand>
        <name>Zn(2+)</name>
        <dbReference type="ChEBI" id="CHEBI:29105"/>
        <note>catalytic</note>
    </ligand>
</feature>
<evidence type="ECO:0000256" key="3">
    <source>
        <dbReference type="ARBA" id="ARBA00022723"/>
    </source>
</evidence>
<dbReference type="GO" id="GO:0160237">
    <property type="term" value="F:D-Ala-D-Ala dipeptidase activity"/>
    <property type="evidence" value="ECO:0007669"/>
    <property type="project" value="UniProtKB-EC"/>
</dbReference>
<dbReference type="KEGG" id="tmar:MARIT_2040"/>
<feature type="chain" id="PRO_5013715638" description="D-alanyl-D-alanine dipeptidase" evidence="11">
    <location>
        <begin position="18"/>
        <end position="223"/>
    </location>
</feature>
<evidence type="ECO:0000256" key="11">
    <source>
        <dbReference type="SAM" id="SignalP"/>
    </source>
</evidence>
<feature type="active site" description="Proton donor/acceptor" evidence="9">
    <location>
        <position position="201"/>
    </location>
</feature>
<protein>
    <recommendedName>
        <fullName evidence="9 10">D-alanyl-D-alanine dipeptidase</fullName>
        <shortName evidence="9 10">D-Ala-D-Ala dipeptidase</shortName>
        <ecNumber evidence="9 10">3.4.13.22</ecNumber>
    </recommendedName>
</protein>
<keyword evidence="6 9" id="KW-0224">Dipeptidase</keyword>
<evidence type="ECO:0000256" key="9">
    <source>
        <dbReference type="HAMAP-Rule" id="MF_01924"/>
    </source>
</evidence>
<dbReference type="GO" id="GO:0071555">
    <property type="term" value="P:cell wall organization"/>
    <property type="evidence" value="ECO:0007669"/>
    <property type="project" value="UniProtKB-KW"/>
</dbReference>
<dbReference type="PANTHER" id="PTHR43126">
    <property type="entry name" value="D-ALANYL-D-ALANINE DIPEPTIDASE"/>
    <property type="match status" value="1"/>
</dbReference>
<proteinExistence type="inferred from homology"/>
<dbReference type="EMBL" id="LT634361">
    <property type="protein sequence ID" value="SFZ83385.1"/>
    <property type="molecule type" value="Genomic_DNA"/>
</dbReference>
<dbReference type="InterPro" id="IPR009045">
    <property type="entry name" value="Zn_M74/Hedgehog-like"/>
</dbReference>
<evidence type="ECO:0000256" key="1">
    <source>
        <dbReference type="ARBA" id="ARBA00001362"/>
    </source>
</evidence>
<keyword evidence="2 9" id="KW-0645">Protease</keyword>
<evidence type="ECO:0000256" key="8">
    <source>
        <dbReference type="ARBA" id="ARBA00023316"/>
    </source>
</evidence>
<evidence type="ECO:0000256" key="5">
    <source>
        <dbReference type="ARBA" id="ARBA00022833"/>
    </source>
</evidence>
<accession>A0A2H1EBL9</accession>
<dbReference type="GO" id="GO:0008270">
    <property type="term" value="F:zinc ion binding"/>
    <property type="evidence" value="ECO:0007669"/>
    <property type="project" value="UniProtKB-UniRule"/>
</dbReference>
<evidence type="ECO:0000256" key="10">
    <source>
        <dbReference type="PIRNR" id="PIRNR026671"/>
    </source>
</evidence>
<dbReference type="OrthoDB" id="9801430at2"/>
<keyword evidence="13" id="KW-1185">Reference proteome</keyword>
<evidence type="ECO:0000256" key="2">
    <source>
        <dbReference type="ARBA" id="ARBA00022670"/>
    </source>
</evidence>
<dbReference type="GO" id="GO:0008237">
    <property type="term" value="F:metallopeptidase activity"/>
    <property type="evidence" value="ECO:0007669"/>
    <property type="project" value="UniProtKB-KW"/>
</dbReference>
<keyword evidence="7 9" id="KW-0482">Metalloprotease</keyword>
<keyword evidence="11" id="KW-0732">Signal</keyword>
<organism evidence="12 13">
    <name type="scientific">Tenacibaculum maritimum NCIMB 2154</name>
    <dbReference type="NCBI Taxonomy" id="1349785"/>
    <lineage>
        <taxon>Bacteria</taxon>
        <taxon>Pseudomonadati</taxon>
        <taxon>Bacteroidota</taxon>
        <taxon>Flavobacteriia</taxon>
        <taxon>Flavobacteriales</taxon>
        <taxon>Flavobacteriaceae</taxon>
        <taxon>Tenacibaculum</taxon>
    </lineage>
</organism>
<dbReference type="GeneID" id="47723522"/>
<dbReference type="PANTHER" id="PTHR43126:SF1">
    <property type="entry name" value="D-ALANYL-D-ALANINE DIPEPTIDASE"/>
    <property type="match status" value="1"/>
</dbReference>
<comment type="function">
    <text evidence="9 10">Catalyzes hydrolysis of the D-alanyl-D-alanine dipeptide.</text>
</comment>
<feature type="site" description="Transition state stabilizer" evidence="9">
    <location>
        <position position="91"/>
    </location>
</feature>
<dbReference type="HAMAP" id="MF_01924">
    <property type="entry name" value="A_A_dipeptidase"/>
    <property type="match status" value="1"/>
</dbReference>
<feature type="binding site" evidence="9">
    <location>
        <position position="136"/>
    </location>
    <ligand>
        <name>Zn(2+)</name>
        <dbReference type="ChEBI" id="CHEBI:29105"/>
        <note>catalytic</note>
    </ligand>
</feature>
<dbReference type="CDD" id="cd14817">
    <property type="entry name" value="D-Ala-D-Ala_dipeptidase_VanX"/>
    <property type="match status" value="1"/>
</dbReference>
<dbReference type="AlphaFoldDB" id="A0A2H1EBL9"/>
<keyword evidence="3 9" id="KW-0479">Metal-binding</keyword>
<gene>
    <name evidence="12" type="primary">vanX</name>
    <name evidence="12" type="ORF">MARIT_2040</name>
</gene>
<dbReference type="GO" id="GO:0006508">
    <property type="term" value="P:proteolysis"/>
    <property type="evidence" value="ECO:0007669"/>
    <property type="project" value="UniProtKB-KW"/>
</dbReference>
<name>A0A2H1EBL9_9FLAO</name>
<dbReference type="RefSeq" id="WP_100211410.1">
    <property type="nucleotide sequence ID" value="NZ_CP138495.1"/>
</dbReference>
<reference evidence="12 13" key="1">
    <citation type="submission" date="2016-11" db="EMBL/GenBank/DDBJ databases">
        <authorList>
            <person name="Jaros S."/>
            <person name="Januszkiewicz K."/>
            <person name="Wedrychowicz H."/>
        </authorList>
    </citation>
    <scope>NUCLEOTIDE SEQUENCE [LARGE SCALE GENOMIC DNA]</scope>
    <source>
        <strain evidence="12">NCIMB 2154T</strain>
    </source>
</reference>
<feature type="signal peptide" evidence="11">
    <location>
        <begin position="1"/>
        <end position="17"/>
    </location>
</feature>
<evidence type="ECO:0000313" key="13">
    <source>
        <dbReference type="Proteomes" id="UP000231564"/>
    </source>
</evidence>
<comment type="cofactor">
    <cofactor evidence="9">
        <name>Zn(2+)</name>
        <dbReference type="ChEBI" id="CHEBI:29105"/>
    </cofactor>
    <text evidence="9">Binds 1 zinc ion per subunit.</text>
</comment>
<dbReference type="SUPFAM" id="SSF55166">
    <property type="entry name" value="Hedgehog/DD-peptidase"/>
    <property type="match status" value="1"/>
</dbReference>
<keyword evidence="8 10" id="KW-0961">Cell wall biogenesis/degradation</keyword>
<keyword evidence="5 9" id="KW-0862">Zinc</keyword>
<keyword evidence="4 9" id="KW-0378">Hydrolase</keyword>
<sequence length="223" mass="25838">MKQFILHILLLTSLSVATQNLPNGFVYLKDIAPSIKSDVRYCSHNNFIGTPIDGYENNIVITTLPTAKALQKVQKKLLSKGLSLKIFDAYRPQRAVNHFVAWAKVLKDTVMKQQYYPKIHKKHLFKLGYIASKSGHTRGSTVDLTIVNLKTGKELDMGSPYDFFGPISHVLSKQLTPKQHANRFLLRKRMLEENFKPYKNEWWHFTLRNEPFPKTYFNFPVKL</sequence>
<evidence type="ECO:0000256" key="4">
    <source>
        <dbReference type="ARBA" id="ARBA00022801"/>
    </source>
</evidence>
<dbReference type="Gene3D" id="3.30.1380.10">
    <property type="match status" value="1"/>
</dbReference>
<evidence type="ECO:0000313" key="12">
    <source>
        <dbReference type="EMBL" id="SFZ83385.1"/>
    </source>
</evidence>
<comment type="catalytic activity">
    <reaction evidence="1 9 10">
        <text>D-alanyl-D-alanine + H2O = 2 D-alanine</text>
        <dbReference type="Rhea" id="RHEA:20661"/>
        <dbReference type="ChEBI" id="CHEBI:15377"/>
        <dbReference type="ChEBI" id="CHEBI:57416"/>
        <dbReference type="ChEBI" id="CHEBI:57822"/>
        <dbReference type="EC" id="3.4.13.22"/>
    </reaction>
</comment>
<dbReference type="InterPro" id="IPR000755">
    <property type="entry name" value="A_A_dipeptidase"/>
</dbReference>
<dbReference type="Pfam" id="PF01427">
    <property type="entry name" value="Peptidase_M15"/>
    <property type="match status" value="1"/>
</dbReference>
<comment type="similarity">
    <text evidence="9 10">Belongs to the peptidase M15D family.</text>
</comment>
<dbReference type="EC" id="3.4.13.22" evidence="9 10"/>
<evidence type="ECO:0000256" key="7">
    <source>
        <dbReference type="ARBA" id="ARBA00023049"/>
    </source>
</evidence>
<evidence type="ECO:0000256" key="6">
    <source>
        <dbReference type="ARBA" id="ARBA00022997"/>
    </source>
</evidence>
<dbReference type="PIRSF" id="PIRSF026671">
    <property type="entry name" value="AA_dipeptidase"/>
    <property type="match status" value="1"/>
</dbReference>
<feature type="binding site" evidence="9">
    <location>
        <position position="204"/>
    </location>
    <ligand>
        <name>Zn(2+)</name>
        <dbReference type="ChEBI" id="CHEBI:29105"/>
        <note>catalytic</note>
    </ligand>
</feature>